<evidence type="ECO:0000256" key="1">
    <source>
        <dbReference type="ARBA" id="ARBA00022727"/>
    </source>
</evidence>
<organism evidence="4 5">
    <name type="scientific">Pseudomonas phage Psa21</name>
    <dbReference type="NCBI Taxonomy" id="2530023"/>
    <lineage>
        <taxon>Viruses</taxon>
        <taxon>Duplodnaviria</taxon>
        <taxon>Heunggongvirae</taxon>
        <taxon>Uroviricota</taxon>
        <taxon>Caudoviricetes</taxon>
        <taxon>Chimalliviridae</taxon>
        <taxon>Tepukevirus</taxon>
        <taxon>Tepukevirus Psa21</taxon>
    </lineage>
</organism>
<dbReference type="GO" id="GO:0002189">
    <property type="term" value="C:ribose phosphate diphosphokinase complex"/>
    <property type="evidence" value="ECO:0007669"/>
    <property type="project" value="TreeGrafter"/>
</dbReference>
<sequence>MIKIEATIPTGYGSTSTRSEVKMGKMPGGELHPTIPPHLACYPDYKLIADTRSAEDIMAILLTVDALRRQCATKNPRVSLEIGYVPYARQDRVCNPGESLSIAVFAGLINSLNLDEVIIVDPHSDVTPALINNVTIVTQTDVLKQTLIREHCAIYYRDVAIDPKEWILVAPDAGAVKKTEALVKEFGFKGIVYASKLRELSTGKIVKTSLDRVVYDGTTQPHESLADQKVLIVDDICDGGRTFLELAKVIQPYEPKQLDLFVTHGIFSQGQKELCKHFNRVMSSNTYRMDAITDFDNLEINDLLALTEIRFPYL</sequence>
<dbReference type="Proteomes" id="UP000294134">
    <property type="component" value="Segment"/>
</dbReference>
<dbReference type="InterPro" id="IPR005946">
    <property type="entry name" value="Rib-P_diPkinase"/>
</dbReference>
<keyword evidence="5" id="KW-1185">Reference proteome</keyword>
<evidence type="ECO:0000313" key="5">
    <source>
        <dbReference type="Proteomes" id="UP000294134"/>
    </source>
</evidence>
<evidence type="ECO:0000259" key="3">
    <source>
        <dbReference type="Pfam" id="PF13793"/>
    </source>
</evidence>
<keyword evidence="4" id="KW-0808">Transferase</keyword>
<dbReference type="GO" id="GO:0000287">
    <property type="term" value="F:magnesium ion binding"/>
    <property type="evidence" value="ECO:0007669"/>
    <property type="project" value="InterPro"/>
</dbReference>
<name>A0A481W4P2_9CAUD</name>
<evidence type="ECO:0000259" key="2">
    <source>
        <dbReference type="Pfam" id="PF00156"/>
    </source>
</evidence>
<dbReference type="Pfam" id="PF13793">
    <property type="entry name" value="Pribosyltran_N"/>
    <property type="match status" value="1"/>
</dbReference>
<dbReference type="GO" id="GO:0004749">
    <property type="term" value="F:ribose phosphate diphosphokinase activity"/>
    <property type="evidence" value="ECO:0007669"/>
    <property type="project" value="TreeGrafter"/>
</dbReference>
<dbReference type="InterPro" id="IPR029057">
    <property type="entry name" value="PRTase-like"/>
</dbReference>
<reference evidence="4 5" key="1">
    <citation type="submission" date="2019-02" db="EMBL/GenBank/DDBJ databases">
        <authorList>
            <person name="Frampton R.A."/>
            <person name="Wojtus J.K."/>
            <person name="Fineran P.C."/>
            <person name="Hendrickson H.L."/>
        </authorList>
    </citation>
    <scope>NUCLEOTIDE SEQUENCE [LARGE SCALE GENOMIC DNA]</scope>
</reference>
<dbReference type="InterPro" id="IPR000836">
    <property type="entry name" value="PRTase_dom"/>
</dbReference>
<proteinExistence type="predicted"/>
<dbReference type="Pfam" id="PF00156">
    <property type="entry name" value="Pribosyltran"/>
    <property type="match status" value="1"/>
</dbReference>
<evidence type="ECO:0000313" key="4">
    <source>
        <dbReference type="EMBL" id="QBJ02829.1"/>
    </source>
</evidence>
<dbReference type="CDD" id="cd06223">
    <property type="entry name" value="PRTases_typeI"/>
    <property type="match status" value="1"/>
</dbReference>
<dbReference type="InterPro" id="IPR029099">
    <property type="entry name" value="Pribosyltran_N"/>
</dbReference>
<accession>A0A481W4P2</accession>
<feature type="domain" description="Phosphoribosyltransferase" evidence="2">
    <location>
        <begin position="147"/>
        <end position="269"/>
    </location>
</feature>
<dbReference type="PANTHER" id="PTHR10210">
    <property type="entry name" value="RIBOSE-PHOSPHATE DIPHOSPHOKINASE FAMILY MEMBER"/>
    <property type="match status" value="1"/>
</dbReference>
<gene>
    <name evidence="4" type="ORF">PSA21_303</name>
</gene>
<feature type="domain" description="Ribose-phosphate pyrophosphokinase N-terminal" evidence="3">
    <location>
        <begin position="54"/>
        <end position="110"/>
    </location>
</feature>
<dbReference type="GO" id="GO:0006015">
    <property type="term" value="P:5-phosphoribose 1-diphosphate biosynthetic process"/>
    <property type="evidence" value="ECO:0007669"/>
    <property type="project" value="TreeGrafter"/>
</dbReference>
<dbReference type="SMART" id="SM01400">
    <property type="entry name" value="Pribosyltran_N"/>
    <property type="match status" value="1"/>
</dbReference>
<dbReference type="EMBL" id="MK552327">
    <property type="protein sequence ID" value="QBJ02829.1"/>
    <property type="molecule type" value="Genomic_DNA"/>
</dbReference>
<dbReference type="GO" id="GO:0016301">
    <property type="term" value="F:kinase activity"/>
    <property type="evidence" value="ECO:0007669"/>
    <property type="project" value="UniProtKB-KW"/>
</dbReference>
<dbReference type="Gene3D" id="3.40.50.2020">
    <property type="match status" value="2"/>
</dbReference>
<dbReference type="PANTHER" id="PTHR10210:SF41">
    <property type="entry name" value="RIBOSE-PHOSPHATE PYROPHOSPHOKINASE 1, CHLOROPLASTIC"/>
    <property type="match status" value="1"/>
</dbReference>
<protein>
    <submittedName>
        <fullName evidence="4">Ribose-phosphate pyrophosphokinase</fullName>
    </submittedName>
</protein>
<dbReference type="GO" id="GO:0006164">
    <property type="term" value="P:purine nucleotide biosynthetic process"/>
    <property type="evidence" value="ECO:0007669"/>
    <property type="project" value="TreeGrafter"/>
</dbReference>
<dbReference type="SUPFAM" id="SSF53271">
    <property type="entry name" value="PRTase-like"/>
    <property type="match status" value="1"/>
</dbReference>
<keyword evidence="1" id="KW-0545">Nucleotide biosynthesis</keyword>
<keyword evidence="4" id="KW-0418">Kinase</keyword>